<reference evidence="10" key="3">
    <citation type="submission" date="2017-12" db="EMBL/GenBank/DDBJ databases">
        <authorList>
            <person name="Christensen H."/>
        </authorList>
    </citation>
    <scope>NUCLEOTIDE SEQUENCE [LARGE SCALE GENOMIC DNA]</scope>
    <source>
        <strain evidence="10">268A</strain>
    </source>
</reference>
<evidence type="ECO:0000313" key="5">
    <source>
        <dbReference type="EMBL" id="NME42660.1"/>
    </source>
</evidence>
<evidence type="ECO:0000259" key="3">
    <source>
        <dbReference type="PROSITE" id="PS01031"/>
    </source>
</evidence>
<dbReference type="GeneID" id="75138267"/>
<dbReference type="Proteomes" id="UP000234579">
    <property type="component" value="Unassembled WGS sequence"/>
</dbReference>
<dbReference type="EMBL" id="JABAFP010000030">
    <property type="protein sequence ID" value="NME42660.1"/>
    <property type="molecule type" value="Genomic_DNA"/>
</dbReference>
<dbReference type="EMBL" id="CP104396">
    <property type="protein sequence ID" value="UXC63420.1"/>
    <property type="molecule type" value="Genomic_DNA"/>
</dbReference>
<comment type="similarity">
    <text evidence="1 2">Belongs to the small heat shock protein (HSP20) family.</text>
</comment>
<accession>A0A231QTF8</accession>
<feature type="domain" description="CS" evidence="4">
    <location>
        <begin position="35"/>
        <end position="142"/>
    </location>
</feature>
<dbReference type="Pfam" id="PF00011">
    <property type="entry name" value="HSP20"/>
    <property type="match status" value="1"/>
</dbReference>
<dbReference type="Proteomes" id="UP001058429">
    <property type="component" value="Chromosome"/>
</dbReference>
<feature type="domain" description="SHSP" evidence="3">
    <location>
        <begin position="29"/>
        <end position="144"/>
    </location>
</feature>
<dbReference type="Proteomes" id="UP000563853">
    <property type="component" value="Unassembled WGS sequence"/>
</dbReference>
<evidence type="ECO:0000256" key="1">
    <source>
        <dbReference type="PROSITE-ProRule" id="PRU00285"/>
    </source>
</evidence>
<organism evidence="6 9">
    <name type="scientific">Ligilactobacillus agilis</name>
    <dbReference type="NCBI Taxonomy" id="1601"/>
    <lineage>
        <taxon>Bacteria</taxon>
        <taxon>Bacillati</taxon>
        <taxon>Bacillota</taxon>
        <taxon>Bacilli</taxon>
        <taxon>Lactobacillales</taxon>
        <taxon>Lactobacillaceae</taxon>
        <taxon>Ligilactobacillus</taxon>
    </lineage>
</organism>
<evidence type="ECO:0000256" key="2">
    <source>
        <dbReference type="RuleBase" id="RU003616"/>
    </source>
</evidence>
<reference evidence="7" key="2">
    <citation type="submission" date="2017-12" db="EMBL/GenBank/DDBJ databases">
        <authorList>
            <person name="Hurst M.R.H."/>
        </authorList>
    </citation>
    <scope>NUCLEOTIDE SEQUENCE [LARGE SCALE GENOMIC DNA]</scope>
    <source>
        <strain evidence="7">268A</strain>
    </source>
</reference>
<reference evidence="6 9" key="1">
    <citation type="submission" date="2016-03" db="EMBL/GenBank/DDBJ databases">
        <title>Sequencing of Lactobacillus Species from Commercial Turkeys.</title>
        <authorList>
            <person name="Johnson T.J."/>
            <person name="Youmans B.P."/>
            <person name="Case K.A."/>
        </authorList>
    </citation>
    <scope>NUCLEOTIDE SEQUENCE [LARGE SCALE GENOMIC DNA]</scope>
    <source>
        <strain evidence="6 9">UMNLA1</strain>
    </source>
</reference>
<dbReference type="RefSeq" id="WP_050611521.1">
    <property type="nucleotide sequence ID" value="NZ_BLAO01000039.1"/>
</dbReference>
<dbReference type="CDD" id="cd06471">
    <property type="entry name" value="ACD_LpsHSP_like"/>
    <property type="match status" value="1"/>
</dbReference>
<dbReference type="Proteomes" id="UP000215261">
    <property type="component" value="Unassembled WGS sequence"/>
</dbReference>
<evidence type="ECO:0000313" key="6">
    <source>
        <dbReference type="EMBL" id="OXS38654.1"/>
    </source>
</evidence>
<evidence type="ECO:0000313" key="8">
    <source>
        <dbReference type="EMBL" id="UXC63420.1"/>
    </source>
</evidence>
<reference evidence="5 11" key="4">
    <citation type="submission" date="2020-04" db="EMBL/GenBank/DDBJ databases">
        <authorList>
            <person name="Hitch T.C.A."/>
            <person name="Wylensek D."/>
            <person name="Clavel T."/>
        </authorList>
    </citation>
    <scope>NUCLEOTIDE SEQUENCE [LARGE SCALE GENOMIC DNA]</scope>
    <source>
        <strain evidence="5 11">WCA-389-WT-5H1</strain>
    </source>
</reference>
<dbReference type="Gene3D" id="2.60.40.790">
    <property type="match status" value="1"/>
</dbReference>
<evidence type="ECO:0000313" key="7">
    <source>
        <dbReference type="EMBL" id="PLA76792.1"/>
    </source>
</evidence>
<dbReference type="EMBL" id="LUGO01000070">
    <property type="protein sequence ID" value="OXS38654.1"/>
    <property type="molecule type" value="Genomic_DNA"/>
</dbReference>
<dbReference type="PANTHER" id="PTHR11527">
    <property type="entry name" value="HEAT-SHOCK PROTEIN 20 FAMILY MEMBER"/>
    <property type="match status" value="1"/>
</dbReference>
<dbReference type="PROSITE" id="PS51203">
    <property type="entry name" value="CS"/>
    <property type="match status" value="1"/>
</dbReference>
<dbReference type="InterPro" id="IPR007052">
    <property type="entry name" value="CS_dom"/>
</dbReference>
<dbReference type="SUPFAM" id="SSF49764">
    <property type="entry name" value="HSP20-like chaperones"/>
    <property type="match status" value="1"/>
</dbReference>
<evidence type="ECO:0000313" key="11">
    <source>
        <dbReference type="Proteomes" id="UP000563853"/>
    </source>
</evidence>
<evidence type="ECO:0000313" key="9">
    <source>
        <dbReference type="Proteomes" id="UP000215261"/>
    </source>
</evidence>
<reference evidence="8" key="5">
    <citation type="submission" date="2022-09" db="EMBL/GenBank/DDBJ databases">
        <title>Complete genome of Ligilactobacillus agilis AM_LB6, isolated from chicken feces.</title>
        <authorList>
            <person name="den Bakker H.C."/>
            <person name="Mann A."/>
        </authorList>
    </citation>
    <scope>NUCLEOTIDE SEQUENCE</scope>
    <source>
        <strain evidence="8">AM_LB6</strain>
    </source>
</reference>
<dbReference type="InterPro" id="IPR002068">
    <property type="entry name" value="A-crystallin/Hsp20_dom"/>
</dbReference>
<gene>
    <name evidence="6" type="ORF">AYP69_08550</name>
    <name evidence="7" type="ORF">CYR79_04475</name>
    <name evidence="5" type="ORF">HF863_07775</name>
    <name evidence="8" type="ORF">N4562_10400</name>
</gene>
<sequence>MANELNNRFNELMKGGDDFFSNLGRSFFNGFDDSFKEMKTDISESDTAYTVAVDLPGVDKKDIDIDFKDNALTISAKRDSFSDESDAKGNLLSSERSYGRFTRQYQFPNVDKDKISAKYEAGVLTVTLPKTAEEISNSHKIEIE</sequence>
<dbReference type="AlphaFoldDB" id="A0A231QTF8"/>
<dbReference type="EMBL" id="PKGI01000022">
    <property type="protein sequence ID" value="PLA76792.1"/>
    <property type="molecule type" value="Genomic_DNA"/>
</dbReference>
<evidence type="ECO:0000313" key="10">
    <source>
        <dbReference type="Proteomes" id="UP000234579"/>
    </source>
</evidence>
<dbReference type="InterPro" id="IPR008978">
    <property type="entry name" value="HSP20-like_chaperone"/>
</dbReference>
<dbReference type="InterPro" id="IPR031107">
    <property type="entry name" value="Small_HSP"/>
</dbReference>
<proteinExistence type="inferred from homology"/>
<name>A0A231QTF8_9LACO</name>
<protein>
    <submittedName>
        <fullName evidence="6">Heat-shock protein Hsp20</fullName>
    </submittedName>
    <submittedName>
        <fullName evidence="5">Hsp20/alpha crystallin family protein</fullName>
    </submittedName>
</protein>
<evidence type="ECO:0000259" key="4">
    <source>
        <dbReference type="PROSITE" id="PS51203"/>
    </source>
</evidence>
<dbReference type="PROSITE" id="PS01031">
    <property type="entry name" value="SHSP"/>
    <property type="match status" value="1"/>
</dbReference>